<keyword evidence="1" id="KW-1133">Transmembrane helix</keyword>
<dbReference type="Proteomes" id="UP000540989">
    <property type="component" value="Unassembled WGS sequence"/>
</dbReference>
<feature type="transmembrane region" description="Helical" evidence="1">
    <location>
        <begin position="96"/>
        <end position="113"/>
    </location>
</feature>
<gene>
    <name evidence="2" type="ORF">HDF16_001791</name>
</gene>
<proteinExistence type="predicted"/>
<comment type="caution">
    <text evidence="2">The sequence shown here is derived from an EMBL/GenBank/DDBJ whole genome shotgun (WGS) entry which is preliminary data.</text>
</comment>
<feature type="transmembrane region" description="Helical" evidence="1">
    <location>
        <begin position="15"/>
        <end position="35"/>
    </location>
</feature>
<dbReference type="RefSeq" id="WP_184215606.1">
    <property type="nucleotide sequence ID" value="NZ_JACHIP010000002.1"/>
</dbReference>
<feature type="transmembrane region" description="Helical" evidence="1">
    <location>
        <begin position="47"/>
        <end position="65"/>
    </location>
</feature>
<accession>A0A7W8E360</accession>
<evidence type="ECO:0000313" key="3">
    <source>
        <dbReference type="Proteomes" id="UP000540989"/>
    </source>
</evidence>
<dbReference type="AlphaFoldDB" id="A0A7W8E360"/>
<evidence type="ECO:0000256" key="1">
    <source>
        <dbReference type="SAM" id="Phobius"/>
    </source>
</evidence>
<dbReference type="EMBL" id="JACHIP010000002">
    <property type="protein sequence ID" value="MBB5057106.1"/>
    <property type="molecule type" value="Genomic_DNA"/>
</dbReference>
<feature type="transmembrane region" description="Helical" evidence="1">
    <location>
        <begin position="72"/>
        <end position="90"/>
    </location>
</feature>
<sequence length="122" mass="13655">MADEVKRASTKGQMLPGLAGICMFLIFLTMVNVYAGLQGFYGGGPTRYAILTLCTILAAGIFGLLRLRKWGWAIVCAGCLLLSAGDFFLFTKFHQTFFLVRGIFVLVFFLYLVRPETRERLL</sequence>
<evidence type="ECO:0000313" key="2">
    <source>
        <dbReference type="EMBL" id="MBB5057106.1"/>
    </source>
</evidence>
<protein>
    <submittedName>
        <fullName evidence="2">Uncharacterized protein</fullName>
    </submittedName>
</protein>
<keyword evidence="1" id="KW-0812">Transmembrane</keyword>
<reference evidence="2 3" key="1">
    <citation type="submission" date="2020-08" db="EMBL/GenBank/DDBJ databases">
        <title>Genomic Encyclopedia of Type Strains, Phase IV (KMG-V): Genome sequencing to study the core and pangenomes of soil and plant-associated prokaryotes.</title>
        <authorList>
            <person name="Whitman W."/>
        </authorList>
    </citation>
    <scope>NUCLEOTIDE SEQUENCE [LARGE SCALE GENOMIC DNA]</scope>
    <source>
        <strain evidence="2 3">M8UP14</strain>
    </source>
</reference>
<keyword evidence="3" id="KW-1185">Reference proteome</keyword>
<name>A0A7W8E360_9BACT</name>
<organism evidence="2 3">
    <name type="scientific">Granulicella aggregans</name>
    <dbReference type="NCBI Taxonomy" id="474949"/>
    <lineage>
        <taxon>Bacteria</taxon>
        <taxon>Pseudomonadati</taxon>
        <taxon>Acidobacteriota</taxon>
        <taxon>Terriglobia</taxon>
        <taxon>Terriglobales</taxon>
        <taxon>Acidobacteriaceae</taxon>
        <taxon>Granulicella</taxon>
    </lineage>
</organism>
<keyword evidence="1" id="KW-0472">Membrane</keyword>